<keyword evidence="3" id="KW-1185">Reference proteome</keyword>
<evidence type="ECO:0000256" key="1">
    <source>
        <dbReference type="SAM" id="MobiDB-lite"/>
    </source>
</evidence>
<feature type="compositionally biased region" description="Basic and acidic residues" evidence="1">
    <location>
        <begin position="1"/>
        <end position="16"/>
    </location>
</feature>
<protein>
    <recommendedName>
        <fullName evidence="4">BZIP domain-containing protein</fullName>
    </recommendedName>
</protein>
<gene>
    <name evidence="2" type="ORF">K432DRAFT_427681</name>
</gene>
<sequence>MPKRRAEESNLQHDEADSPEGSSSKKSKTTKDSNLSQQRARKRALDRVAQRTLREKTKKYIAYLEQTVEACKAGSESEIAKRLLIHNGELYAQIEALRKVITEVSAAVHPETWPEPLQRDVAKADAPEANISSVHQPGIAACTPATSIEGPPSLRNARVNPGPEPEPEQEPDIADESSEEHADSGHQFPFASGELRPSIPDCSSPVLNRDHYHDGRSAEDEVEKVMEQAGSEVVHIGSLESHEPFNPFGFHLLDIPQLLPSIPASKPTPSEKHVELGGLWQLTNAIFNKIFWIDSTQARQANEFNGGVIFKALSQGWHTLPERDLNNPVTQILREYDEILGKGFDIVNRLAIAYKNQHLIKYFLNSNLVNLRIMPEWQRPQPFSRVKKHPIGIYFFAWPGLRDRLLCGYPNVSMEDFSAAFQRHFRFDWPFSFEDTYHFDPDTGSYYSSPLFERYHRDLKYWTMDQEFFLRFPELVDDMSPQEASTASLQDSNAFGSVAFSRASDDTGGGGPLGVVGEASGFSGVALPEHWLSQLMSGLPSNI</sequence>
<proteinExistence type="predicted"/>
<feature type="compositionally biased region" description="Basic and acidic residues" evidence="1">
    <location>
        <begin position="208"/>
        <end position="219"/>
    </location>
</feature>
<dbReference type="Proteomes" id="UP000250266">
    <property type="component" value="Unassembled WGS sequence"/>
</dbReference>
<reference evidence="2 3" key="1">
    <citation type="journal article" date="2016" name="Nat. Commun.">
        <title>Ectomycorrhizal ecology is imprinted in the genome of the dominant symbiotic fungus Cenococcum geophilum.</title>
        <authorList>
            <consortium name="DOE Joint Genome Institute"/>
            <person name="Peter M."/>
            <person name="Kohler A."/>
            <person name="Ohm R.A."/>
            <person name="Kuo A."/>
            <person name="Krutzmann J."/>
            <person name="Morin E."/>
            <person name="Arend M."/>
            <person name="Barry K.W."/>
            <person name="Binder M."/>
            <person name="Choi C."/>
            <person name="Clum A."/>
            <person name="Copeland A."/>
            <person name="Grisel N."/>
            <person name="Haridas S."/>
            <person name="Kipfer T."/>
            <person name="LaButti K."/>
            <person name="Lindquist E."/>
            <person name="Lipzen A."/>
            <person name="Maire R."/>
            <person name="Meier B."/>
            <person name="Mihaltcheva S."/>
            <person name="Molinier V."/>
            <person name="Murat C."/>
            <person name="Poggeler S."/>
            <person name="Quandt C.A."/>
            <person name="Sperisen C."/>
            <person name="Tritt A."/>
            <person name="Tisserant E."/>
            <person name="Crous P.W."/>
            <person name="Henrissat B."/>
            <person name="Nehls U."/>
            <person name="Egli S."/>
            <person name="Spatafora J.W."/>
            <person name="Grigoriev I.V."/>
            <person name="Martin F.M."/>
        </authorList>
    </citation>
    <scope>NUCLEOTIDE SEQUENCE [LARGE SCALE GENOMIC DNA]</scope>
    <source>
        <strain evidence="2 3">CBS 459.81</strain>
    </source>
</reference>
<evidence type="ECO:0000313" key="3">
    <source>
        <dbReference type="Proteomes" id="UP000250266"/>
    </source>
</evidence>
<dbReference type="EMBL" id="KV745094">
    <property type="protein sequence ID" value="OCK77888.1"/>
    <property type="molecule type" value="Genomic_DNA"/>
</dbReference>
<feature type="region of interest" description="Disordered" evidence="1">
    <location>
        <begin position="142"/>
        <end position="219"/>
    </location>
</feature>
<dbReference type="PANTHER" id="PTHR37012:SF7">
    <property type="entry name" value="B-ZIP TRANSCRIPTION FACTOR (EUROFUNG)-RELATED"/>
    <property type="match status" value="1"/>
</dbReference>
<organism evidence="2 3">
    <name type="scientific">Lepidopterella palustris CBS 459.81</name>
    <dbReference type="NCBI Taxonomy" id="1314670"/>
    <lineage>
        <taxon>Eukaryota</taxon>
        <taxon>Fungi</taxon>
        <taxon>Dikarya</taxon>
        <taxon>Ascomycota</taxon>
        <taxon>Pezizomycotina</taxon>
        <taxon>Dothideomycetes</taxon>
        <taxon>Pleosporomycetidae</taxon>
        <taxon>Mytilinidiales</taxon>
        <taxon>Argynnaceae</taxon>
        <taxon>Lepidopterella</taxon>
    </lineage>
</organism>
<evidence type="ECO:0008006" key="4">
    <source>
        <dbReference type="Google" id="ProtNLM"/>
    </source>
</evidence>
<feature type="region of interest" description="Disordered" evidence="1">
    <location>
        <begin position="1"/>
        <end position="50"/>
    </location>
</feature>
<dbReference type="AlphaFoldDB" id="A0A8E2E5W6"/>
<dbReference type="Gene3D" id="1.20.5.170">
    <property type="match status" value="1"/>
</dbReference>
<dbReference type="CDD" id="cd14688">
    <property type="entry name" value="bZIP_YAP"/>
    <property type="match status" value="1"/>
</dbReference>
<dbReference type="InterPro" id="IPR021833">
    <property type="entry name" value="DUF3425"/>
</dbReference>
<accession>A0A8E2E5W6</accession>
<dbReference type="OrthoDB" id="5086080at2759"/>
<feature type="compositionally biased region" description="Acidic residues" evidence="1">
    <location>
        <begin position="165"/>
        <end position="178"/>
    </location>
</feature>
<evidence type="ECO:0000313" key="2">
    <source>
        <dbReference type="EMBL" id="OCK77888.1"/>
    </source>
</evidence>
<dbReference type="PANTHER" id="PTHR37012">
    <property type="entry name" value="B-ZIP TRANSCRIPTION FACTOR (EUROFUNG)-RELATED"/>
    <property type="match status" value="1"/>
</dbReference>
<dbReference type="Pfam" id="PF11905">
    <property type="entry name" value="DUF3425"/>
    <property type="match status" value="1"/>
</dbReference>
<name>A0A8E2E5W6_9PEZI</name>